<dbReference type="SUPFAM" id="SSF52047">
    <property type="entry name" value="RNI-like"/>
    <property type="match status" value="1"/>
</dbReference>
<organism evidence="7 8">
    <name type="scientific">Pygocentrus nattereri</name>
    <name type="common">Red-bellied piranha</name>
    <dbReference type="NCBI Taxonomy" id="42514"/>
    <lineage>
        <taxon>Eukaryota</taxon>
        <taxon>Metazoa</taxon>
        <taxon>Chordata</taxon>
        <taxon>Craniata</taxon>
        <taxon>Vertebrata</taxon>
        <taxon>Euteleostomi</taxon>
        <taxon>Actinopterygii</taxon>
        <taxon>Neopterygii</taxon>
        <taxon>Teleostei</taxon>
        <taxon>Ostariophysi</taxon>
        <taxon>Characiformes</taxon>
        <taxon>Characoidei</taxon>
        <taxon>Pygocentrus</taxon>
    </lineage>
</organism>
<dbReference type="PROSITE" id="PS50188">
    <property type="entry name" value="B302_SPRY"/>
    <property type="match status" value="1"/>
</dbReference>
<dbReference type="PROSITE" id="PS50837">
    <property type="entry name" value="NACHT"/>
    <property type="match status" value="1"/>
</dbReference>
<dbReference type="InterPro" id="IPR007111">
    <property type="entry name" value="NACHT_NTPase"/>
</dbReference>
<dbReference type="InterPro" id="IPR006574">
    <property type="entry name" value="PRY"/>
</dbReference>
<keyword evidence="3" id="KW-0547">Nucleotide-binding</keyword>
<evidence type="ECO:0000313" key="7">
    <source>
        <dbReference type="Ensembl" id="ENSPNAP00000060356.1"/>
    </source>
</evidence>
<dbReference type="Pfam" id="PF00622">
    <property type="entry name" value="SPRY"/>
    <property type="match status" value="1"/>
</dbReference>
<accession>A0AAR2KE32</accession>
<dbReference type="SMART" id="SM00449">
    <property type="entry name" value="SPRY"/>
    <property type="match status" value="1"/>
</dbReference>
<reference evidence="7" key="2">
    <citation type="submission" date="2025-08" db="UniProtKB">
        <authorList>
            <consortium name="Ensembl"/>
        </authorList>
    </citation>
    <scope>IDENTIFICATION</scope>
</reference>
<dbReference type="InterPro" id="IPR051261">
    <property type="entry name" value="NLR"/>
</dbReference>
<keyword evidence="8" id="KW-1185">Reference proteome</keyword>
<dbReference type="InterPro" id="IPR003879">
    <property type="entry name" value="Butyrophylin_SPRY"/>
</dbReference>
<evidence type="ECO:0000259" key="5">
    <source>
        <dbReference type="PROSITE" id="PS50188"/>
    </source>
</evidence>
<dbReference type="Gene3D" id="2.60.120.920">
    <property type="match status" value="1"/>
</dbReference>
<dbReference type="InterPro" id="IPR003877">
    <property type="entry name" value="SPRY_dom"/>
</dbReference>
<dbReference type="InterPro" id="IPR041267">
    <property type="entry name" value="NLRP_HD2"/>
</dbReference>
<evidence type="ECO:0000256" key="1">
    <source>
        <dbReference type="ARBA" id="ARBA00022614"/>
    </source>
</evidence>
<evidence type="ECO:0000259" key="6">
    <source>
        <dbReference type="PROSITE" id="PS50837"/>
    </source>
</evidence>
<reference evidence="7 8" key="1">
    <citation type="submission" date="2020-10" db="EMBL/GenBank/DDBJ databases">
        <title>Pygocentrus nattereri (red-bellied piranha) genome, fPygNat1, primary haplotype.</title>
        <authorList>
            <person name="Myers G."/>
            <person name="Meyer A."/>
            <person name="Karagic N."/>
            <person name="Pippel M."/>
            <person name="Winkler S."/>
            <person name="Tracey A."/>
            <person name="Wood J."/>
            <person name="Formenti G."/>
            <person name="Howe K."/>
            <person name="Fedrigo O."/>
            <person name="Jarvis E.D."/>
        </authorList>
    </citation>
    <scope>NUCLEOTIDE SEQUENCE [LARGE SCALE GENOMIC DNA]</scope>
</reference>
<reference evidence="7" key="3">
    <citation type="submission" date="2025-09" db="UniProtKB">
        <authorList>
            <consortium name="Ensembl"/>
        </authorList>
    </citation>
    <scope>IDENTIFICATION</scope>
</reference>
<evidence type="ECO:0008006" key="9">
    <source>
        <dbReference type="Google" id="ProtNLM"/>
    </source>
</evidence>
<evidence type="ECO:0000313" key="8">
    <source>
        <dbReference type="Proteomes" id="UP001501920"/>
    </source>
</evidence>
<dbReference type="GO" id="GO:0005524">
    <property type="term" value="F:ATP binding"/>
    <property type="evidence" value="ECO:0007669"/>
    <property type="project" value="UniProtKB-KW"/>
</dbReference>
<evidence type="ECO:0000256" key="3">
    <source>
        <dbReference type="ARBA" id="ARBA00022741"/>
    </source>
</evidence>
<feature type="domain" description="B30.2/SPRY" evidence="5">
    <location>
        <begin position="960"/>
        <end position="1155"/>
    </location>
</feature>
<dbReference type="Gene3D" id="3.40.50.300">
    <property type="entry name" value="P-loop containing nucleotide triphosphate hydrolases"/>
    <property type="match status" value="1"/>
</dbReference>
<dbReference type="Pfam" id="PF13765">
    <property type="entry name" value="PRY"/>
    <property type="match status" value="1"/>
</dbReference>
<dbReference type="InterPro" id="IPR001611">
    <property type="entry name" value="Leu-rich_rpt"/>
</dbReference>
<dbReference type="PANTHER" id="PTHR24106">
    <property type="entry name" value="NACHT, LRR AND CARD DOMAINS-CONTAINING"/>
    <property type="match status" value="1"/>
</dbReference>
<keyword evidence="4" id="KW-0067">ATP-binding</keyword>
<dbReference type="InterPro" id="IPR032675">
    <property type="entry name" value="LRR_dom_sf"/>
</dbReference>
<dbReference type="InterPro" id="IPR027417">
    <property type="entry name" value="P-loop_NTPase"/>
</dbReference>
<dbReference type="InterPro" id="IPR013320">
    <property type="entry name" value="ConA-like_dom_sf"/>
</dbReference>
<feature type="domain" description="NACHT" evidence="6">
    <location>
        <begin position="108"/>
        <end position="165"/>
    </location>
</feature>
<protein>
    <recommendedName>
        <fullName evidence="9">B30.2/SPRY domain-containing protein</fullName>
    </recommendedName>
</protein>
<dbReference type="RefSeq" id="XP_017538411.1">
    <property type="nucleotide sequence ID" value="XM_017682922.2"/>
</dbReference>
<evidence type="ECO:0000256" key="4">
    <source>
        <dbReference type="ARBA" id="ARBA00022840"/>
    </source>
</evidence>
<dbReference type="Ensembl" id="ENSPNAT00000082019.1">
    <property type="protein sequence ID" value="ENSPNAP00000060356.1"/>
    <property type="gene ID" value="ENSPNAG00000000438.2"/>
</dbReference>
<dbReference type="Pfam" id="PF17776">
    <property type="entry name" value="NLRC4_HD2"/>
    <property type="match status" value="1"/>
</dbReference>
<proteinExistence type="predicted"/>
<dbReference type="PRINTS" id="PR01407">
    <property type="entry name" value="BUTYPHLNCDUF"/>
</dbReference>
<evidence type="ECO:0000256" key="2">
    <source>
        <dbReference type="ARBA" id="ARBA00022737"/>
    </source>
</evidence>
<sequence>MKQHQKTVMSVQFDEPPCAPTSENILNERTNSLRSLLKERLKKKYQDLDTAYCAPLKLHLFKRADEDVKSEKVLKGLEWPINDFLNAEDVIEYVDLFKPCPITTEDIRTVLMKGTPGIGKTTAVKKFVLDWTEGRTHQDITFVLPFNLTELSLMKPEKCSLLQLLGLFFPELTDVDALQHARVLFVLDDLSKCKLKLNFWYIKSCSDPKKELSLSALLVNLLRGDLFPKAQIWVTSSSQGADIIPSKFLQRVVEIQGLDDVDWEEYVRRLVCDCTVATRAIVHVKSSNALYSQRSLPVFCHVAATVLEELMTNACNMELPLTSSEMYTHYLLIQMRGKAEAKWMKTDAEEILNLGRLAWHTLEKGSLTVFEEDLRKNNVAPSAAAELSQRWTTLFKEEELNKGKVYHFAHQSIQSYLSALYVFVNYKTSKGNVLSCTLAERVKHLFKPAEVTDMYRRAVSKTLRSKEGQFDFFLTFLIGISAGPSYESLSCFLPDSCQRGSSENIVPYILKNIENTTSLNLIHCLDELNVPYPGCQGNVEENLTPSEWSAMAKTLLNSEDPQRTFDIKEYLNPEVAFLRLFPVIKASKVLRLCENEDQSWVLLASALRSPSNSITEIDVEDHSIRAKHIILLSEGLKSPNCKVEVLRTPHLYDDYKGDPDPLISALLSNPSHLKELNLSFSYAVSAKTVECLEKLLVDPECHLEKLVLHNNIRMSETSFKTLAEALCSSNCCVKELDLSSNYSLFDDKGVVRHLSKGLGNPRCPIIVLRLAFCSVDHTGVLALVSALSSNPSHLRELDLSYSRPGLQAFLQFCSLLEDPRFKLETLILVNIDWWKDDTPCGTTTYRRSLTDIISDACKALASALSSSNLRVLDLSINCLEDSSVELLSAGLSHSACKLEILRMARCKITEVGASTLANALRLNPSYIRELDLSYNPVEGTGFDQLNSLVGDPAIKLEKIIVDGLGEKREIEWLRQHEFPLTLDPDTASVNVKVSEGDKEAWHNYNRQQPLPENPERFKPYSLVMCREALAGRHFCQVEWFGRCATIGVAYKDISRKGHFAACSPGYNKKSWAITVSNPFPLSEALHDGVKKRLPNRSPWRVGVYLDWSAGTLSFYDITYEEAGLIHTFYAKFTAPLHLIFSMSAGIRLLPPNPSPVCCHDHDLWDMFRGTKDCKGCNGSKAG</sequence>
<dbReference type="SMART" id="SM00368">
    <property type="entry name" value="LRR_RI"/>
    <property type="match status" value="6"/>
</dbReference>
<dbReference type="Pfam" id="PF05729">
    <property type="entry name" value="NACHT"/>
    <property type="match status" value="1"/>
</dbReference>
<dbReference type="Proteomes" id="UP001501920">
    <property type="component" value="Chromosome 11"/>
</dbReference>
<dbReference type="GeneID" id="108411384"/>
<dbReference type="SUPFAM" id="SSF49899">
    <property type="entry name" value="Concanavalin A-like lectins/glucanases"/>
    <property type="match status" value="1"/>
</dbReference>
<dbReference type="AlphaFoldDB" id="A0AAR2KE32"/>
<dbReference type="SUPFAM" id="SSF52540">
    <property type="entry name" value="P-loop containing nucleoside triphosphate hydrolases"/>
    <property type="match status" value="1"/>
</dbReference>
<name>A0AAR2KE32_PYGNA</name>
<dbReference type="SMART" id="SM00589">
    <property type="entry name" value="PRY"/>
    <property type="match status" value="1"/>
</dbReference>
<dbReference type="GeneTree" id="ENSGT01150000286911"/>
<dbReference type="Gene3D" id="3.80.10.10">
    <property type="entry name" value="Ribonuclease Inhibitor"/>
    <property type="match status" value="3"/>
</dbReference>
<keyword evidence="1" id="KW-0433">Leucine-rich repeat</keyword>
<dbReference type="Pfam" id="PF13516">
    <property type="entry name" value="LRR_6"/>
    <property type="match status" value="1"/>
</dbReference>
<dbReference type="InterPro" id="IPR043136">
    <property type="entry name" value="B30.2/SPRY_sf"/>
</dbReference>
<keyword evidence="2" id="KW-0677">Repeat</keyword>
<dbReference type="RefSeq" id="XP_017538410.1">
    <property type="nucleotide sequence ID" value="XM_017682921.2"/>
</dbReference>
<dbReference type="InterPro" id="IPR001870">
    <property type="entry name" value="B30.2/SPRY"/>
</dbReference>